<dbReference type="Gene3D" id="1.10.30.50">
    <property type="match status" value="1"/>
</dbReference>
<feature type="region of interest" description="Disordered" evidence="1">
    <location>
        <begin position="349"/>
        <end position="372"/>
    </location>
</feature>
<dbReference type="Proteomes" id="UP000809290">
    <property type="component" value="Unassembled WGS sequence"/>
</dbReference>
<dbReference type="EMBL" id="JAFBCP010000001">
    <property type="protein sequence ID" value="MBM7816612.1"/>
    <property type="molecule type" value="Genomic_DNA"/>
</dbReference>
<feature type="compositionally biased region" description="Basic and acidic residues" evidence="1">
    <location>
        <begin position="355"/>
        <end position="365"/>
    </location>
</feature>
<dbReference type="CDD" id="cd00085">
    <property type="entry name" value="HNHc"/>
    <property type="match status" value="1"/>
</dbReference>
<reference evidence="3 4" key="1">
    <citation type="submission" date="2021-01" db="EMBL/GenBank/DDBJ databases">
        <title>Sequencing the genomes of 1000 actinobacteria strains.</title>
        <authorList>
            <person name="Klenk H.-P."/>
        </authorList>
    </citation>
    <scope>NUCLEOTIDE SEQUENCE [LARGE SCALE GENOMIC DNA]</scope>
    <source>
        <strain evidence="3 4">DSM 13657</strain>
    </source>
</reference>
<evidence type="ECO:0000259" key="2">
    <source>
        <dbReference type="SMART" id="SM00507"/>
    </source>
</evidence>
<feature type="region of interest" description="Disordered" evidence="1">
    <location>
        <begin position="683"/>
        <end position="708"/>
    </location>
</feature>
<accession>A0ABS2SK27</accession>
<evidence type="ECO:0000313" key="4">
    <source>
        <dbReference type="Proteomes" id="UP000809290"/>
    </source>
</evidence>
<name>A0ABS2SK27_9MICO</name>
<protein>
    <recommendedName>
        <fullName evidence="2">HNH nuclease domain-containing protein</fullName>
    </recommendedName>
</protein>
<comment type="caution">
    <text evidence="3">The sequence shown here is derived from an EMBL/GenBank/DDBJ whole genome shotgun (WGS) entry which is preliminary data.</text>
</comment>
<evidence type="ECO:0000313" key="3">
    <source>
        <dbReference type="EMBL" id="MBM7816612.1"/>
    </source>
</evidence>
<gene>
    <name evidence="3" type="ORF">JOE56_001306</name>
</gene>
<dbReference type="RefSeq" id="WP_204515351.1">
    <property type="nucleotide sequence ID" value="NZ_JAFBCP010000001.1"/>
</dbReference>
<keyword evidence="4" id="KW-1185">Reference proteome</keyword>
<dbReference type="InterPro" id="IPR003615">
    <property type="entry name" value="HNH_nuc"/>
</dbReference>
<organism evidence="3 4">
    <name type="scientific">Brevibacterium paucivorans</name>
    <dbReference type="NCBI Taxonomy" id="170994"/>
    <lineage>
        <taxon>Bacteria</taxon>
        <taxon>Bacillati</taxon>
        <taxon>Actinomycetota</taxon>
        <taxon>Actinomycetes</taxon>
        <taxon>Micrococcales</taxon>
        <taxon>Brevibacteriaceae</taxon>
        <taxon>Brevibacterium</taxon>
    </lineage>
</organism>
<feature type="domain" description="HNH nuclease" evidence="2">
    <location>
        <begin position="524"/>
        <end position="581"/>
    </location>
</feature>
<sequence>MLYAHNESTEDAYNYPDDGVFDAFREVEREAHLIEVQRAEALSEILISHLSPLNQDSTELRAVFNSEPGVAPTITGQVATTGAGSDSGQGAAFGLKSKHRPTVYLEDTVACVVVPNRGTFAVKAIEKLVETLPSSTIGALAEIMDCTGPNVITRARKIITATLLMPKLWSLVKQGVVSFDRLMYTVSRVSYTSVCIPRFDELLTAKRVDVTNKTYRKHVNEILAMLTSPQSRNDDATRNRTVQCWDNGDGTSTLRVTGPTLRVQAFFQRLRGSAKAIKSNHIDPFTTTLDEKDHKVFFTRPSSGKTEMRVGDLGKVVIDDERLMNQLMFDLLLGSKPSTTVRARIIPTRQQAPARVEKSERKSGREGASGLTQMPVFEDRWEANRAQNVHELELYISMPTDEEWLKSQASINLTVPLIHMVREKPPGKVSRQGLNKESPPGKHLQLMRLDENSIHGIVPDEHALQPALKDRVHVPVMLNNRIPIDPQTADQVLMDATWVYRLFTDPQTGVVLESTPTKYRVTAPLKRTLEARWDDCSVPWCPVPARVCEKDHIEPFNHAKPTQGGQTVLENLHPLCKKHHQEKTQKRISVTRREDGALAWEFPRIGTTLVYPPESRINQAHFEQLLEYFDTGEVDVSHSIDKFLAEEREARERTGATETTTETTTQHVPQVVIHAPHAAVATAQAPISAPMDPWEAFSPQPGDDPPPF</sequence>
<proteinExistence type="predicted"/>
<evidence type="ECO:0000256" key="1">
    <source>
        <dbReference type="SAM" id="MobiDB-lite"/>
    </source>
</evidence>
<dbReference type="SMART" id="SM00507">
    <property type="entry name" value="HNHc"/>
    <property type="match status" value="1"/>
</dbReference>